<feature type="transmembrane region" description="Helical" evidence="2">
    <location>
        <begin position="89"/>
        <end position="107"/>
    </location>
</feature>
<evidence type="ECO:0000256" key="2">
    <source>
        <dbReference type="SAM" id="Phobius"/>
    </source>
</evidence>
<dbReference type="Pfam" id="PF00313">
    <property type="entry name" value="CSD"/>
    <property type="match status" value="1"/>
</dbReference>
<evidence type="ECO:0000259" key="3">
    <source>
        <dbReference type="PROSITE" id="PS51857"/>
    </source>
</evidence>
<keyword evidence="2" id="KW-0812">Transmembrane</keyword>
<sequence>MKLQGKILNWNDDKGFGFVEPNGGGQRAFVHIKSFKYGSKRPINGDVIIYELVKEANNRFKAVKVQFASDAREANKRKKNYNKASSNNVVRHIFTIIFCFALLASVAMGKLSSIIIGLYVVMSIITYIAYAIDKSSAQSGNWRTKESTLHLFALAGGWPGAFWAQQRLRHKSIKKEFQMGFRTTVFLNLLGFFWLHTESGSHFLHIVVLPLLKF</sequence>
<keyword evidence="2" id="KW-1133">Transmembrane helix</keyword>
<gene>
    <name evidence="4" type="ORF">V6255_05115</name>
</gene>
<keyword evidence="5" id="KW-1185">Reference proteome</keyword>
<dbReference type="Proteomes" id="UP001366060">
    <property type="component" value="Unassembled WGS sequence"/>
</dbReference>
<dbReference type="InterPro" id="IPR010718">
    <property type="entry name" value="DUF1294"/>
</dbReference>
<dbReference type="Gene3D" id="2.40.50.140">
    <property type="entry name" value="Nucleic acid-binding proteins"/>
    <property type="match status" value="1"/>
</dbReference>
<proteinExistence type="predicted"/>
<name>A0ABU9H9E5_9GAMM</name>
<protein>
    <submittedName>
        <fullName evidence="4">Cold shock and DUF1294 domain-containing protein</fullName>
    </submittedName>
</protein>
<organism evidence="4 5">
    <name type="scientific">Psychromonas arctica</name>
    <dbReference type="NCBI Taxonomy" id="168275"/>
    <lineage>
        <taxon>Bacteria</taxon>
        <taxon>Pseudomonadati</taxon>
        <taxon>Pseudomonadota</taxon>
        <taxon>Gammaproteobacteria</taxon>
        <taxon>Alteromonadales</taxon>
        <taxon>Psychromonadaceae</taxon>
        <taxon>Psychromonas</taxon>
    </lineage>
</organism>
<evidence type="ECO:0000313" key="4">
    <source>
        <dbReference type="EMBL" id="MEL0658518.1"/>
    </source>
</evidence>
<dbReference type="InterPro" id="IPR012340">
    <property type="entry name" value="NA-bd_OB-fold"/>
</dbReference>
<accession>A0ABU9H9E5</accession>
<dbReference type="InterPro" id="IPR011129">
    <property type="entry name" value="CSD"/>
</dbReference>
<keyword evidence="2" id="KW-0472">Membrane</keyword>
<feature type="transmembrane region" description="Helical" evidence="2">
    <location>
        <begin position="147"/>
        <end position="164"/>
    </location>
</feature>
<feature type="domain" description="CSD" evidence="3">
    <location>
        <begin position="2"/>
        <end position="67"/>
    </location>
</feature>
<dbReference type="RefSeq" id="WP_341627171.1">
    <property type="nucleotide sequence ID" value="NZ_JBAKBA010000008.1"/>
</dbReference>
<feature type="transmembrane region" description="Helical" evidence="2">
    <location>
        <begin position="114"/>
        <end position="132"/>
    </location>
</feature>
<dbReference type="Pfam" id="PF06961">
    <property type="entry name" value="DUF1294"/>
    <property type="match status" value="1"/>
</dbReference>
<dbReference type="SUPFAM" id="SSF50249">
    <property type="entry name" value="Nucleic acid-binding proteins"/>
    <property type="match status" value="1"/>
</dbReference>
<dbReference type="InterPro" id="IPR002059">
    <property type="entry name" value="CSP_DNA-bd"/>
</dbReference>
<dbReference type="PANTHER" id="PTHR12962">
    <property type="entry name" value="CALCIUM-REGULATED HEAT STABLE PROTEIN CRHSP-24-RELATED"/>
    <property type="match status" value="1"/>
</dbReference>
<evidence type="ECO:0000313" key="5">
    <source>
        <dbReference type="Proteomes" id="UP001366060"/>
    </source>
</evidence>
<keyword evidence="1" id="KW-0597">Phosphoprotein</keyword>
<dbReference type="PANTHER" id="PTHR12962:SF1">
    <property type="entry name" value="COLD SHOCK DOMAIN-CONTAINING PROTEIN CG9705"/>
    <property type="match status" value="1"/>
</dbReference>
<dbReference type="PROSITE" id="PS51857">
    <property type="entry name" value="CSD_2"/>
    <property type="match status" value="1"/>
</dbReference>
<dbReference type="SMART" id="SM00357">
    <property type="entry name" value="CSP"/>
    <property type="match status" value="1"/>
</dbReference>
<comment type="caution">
    <text evidence="4">The sequence shown here is derived from an EMBL/GenBank/DDBJ whole genome shotgun (WGS) entry which is preliminary data.</text>
</comment>
<feature type="transmembrane region" description="Helical" evidence="2">
    <location>
        <begin position="185"/>
        <end position="212"/>
    </location>
</feature>
<dbReference type="CDD" id="cd04458">
    <property type="entry name" value="CSP_CDS"/>
    <property type="match status" value="1"/>
</dbReference>
<dbReference type="InterPro" id="IPR052069">
    <property type="entry name" value="Ca-reg_mRNA-binding_domain"/>
</dbReference>
<dbReference type="EMBL" id="JBAKBA010000008">
    <property type="protein sequence ID" value="MEL0658518.1"/>
    <property type="molecule type" value="Genomic_DNA"/>
</dbReference>
<evidence type="ECO:0000256" key="1">
    <source>
        <dbReference type="ARBA" id="ARBA00022553"/>
    </source>
</evidence>
<reference evidence="4 5" key="1">
    <citation type="submission" date="2024-02" db="EMBL/GenBank/DDBJ databases">
        <title>Bacteria isolated from the canopy kelp, Nereocystis luetkeana.</title>
        <authorList>
            <person name="Pfister C.A."/>
            <person name="Younker I.T."/>
            <person name="Light S.H."/>
        </authorList>
    </citation>
    <scope>NUCLEOTIDE SEQUENCE [LARGE SCALE GENOMIC DNA]</scope>
    <source>
        <strain evidence="4 5">TI.2.07</strain>
    </source>
</reference>